<dbReference type="GeneID" id="5774577"/>
<evidence type="ECO:0000256" key="1">
    <source>
        <dbReference type="SAM" id="Phobius"/>
    </source>
</evidence>
<keyword evidence="1" id="KW-0472">Membrane</keyword>
<dbReference type="RefSeq" id="WP_012215546.1">
    <property type="nucleotide sequence ID" value="NC_010085.1"/>
</dbReference>
<name>A9A5Q4_NITMS</name>
<keyword evidence="3" id="KW-1185">Reference proteome</keyword>
<feature type="transmembrane region" description="Helical" evidence="1">
    <location>
        <begin position="47"/>
        <end position="68"/>
    </location>
</feature>
<reference evidence="2 3" key="1">
    <citation type="journal article" date="2010" name="Proc. Natl. Acad. Sci. U.S.A.">
        <title>Nitrosopumilus maritimus genome reveals unique mechanisms for nitrification and autotrophy in globally distributed marine crenarchaea.</title>
        <authorList>
            <person name="Walker C.B."/>
            <person name="de la Torre J.R."/>
            <person name="Klotz M.G."/>
            <person name="Urakawa H."/>
            <person name="Pinel N."/>
            <person name="Arp D.J."/>
            <person name="Brochier-Armanet C."/>
            <person name="Chain P.S."/>
            <person name="Chan P.P."/>
            <person name="Gollabgir A."/>
            <person name="Hemp J."/>
            <person name="Hugler M."/>
            <person name="Karr E.A."/>
            <person name="Konneke M."/>
            <person name="Shin M."/>
            <person name="Lawton T.J."/>
            <person name="Lowe T."/>
            <person name="Martens-Habbena W."/>
            <person name="Sayavedra-Soto L.A."/>
            <person name="Lang D."/>
            <person name="Sievert S.M."/>
            <person name="Rosenzweig A.C."/>
            <person name="Manning G."/>
            <person name="Stahl D.A."/>
        </authorList>
    </citation>
    <scope>NUCLEOTIDE SEQUENCE [LARGE SCALE GENOMIC DNA]</scope>
    <source>
        <strain evidence="2 3">SCM1</strain>
    </source>
</reference>
<keyword evidence="1" id="KW-0812">Transmembrane</keyword>
<dbReference type="EnsemblBacteria" id="ABX13059">
    <property type="protein sequence ID" value="ABX13059"/>
    <property type="gene ID" value="Nmar_1163"/>
</dbReference>
<dbReference type="Proteomes" id="UP000000792">
    <property type="component" value="Chromosome"/>
</dbReference>
<sequence length="76" mass="7930">MTAIMDKAKISGIVGALGALIAVAGGHTSMFLFAGFGLFFFTMMIQYGGIQFKIATSAATLLGVAYFLNQMGVINT</sequence>
<evidence type="ECO:0000313" key="2">
    <source>
        <dbReference type="EMBL" id="ABX13059.1"/>
    </source>
</evidence>
<dbReference type="KEGG" id="nmr:Nmar_1163"/>
<feature type="transmembrane region" description="Helical" evidence="1">
    <location>
        <begin position="12"/>
        <end position="41"/>
    </location>
</feature>
<dbReference type="AlphaFoldDB" id="A9A5Q4"/>
<protein>
    <submittedName>
        <fullName evidence="2">Uncharacterized protein</fullName>
    </submittedName>
</protein>
<dbReference type="HOGENOM" id="CLU_2646050_0_0_2"/>
<dbReference type="EMBL" id="CP000866">
    <property type="protein sequence ID" value="ABX13059.1"/>
    <property type="molecule type" value="Genomic_DNA"/>
</dbReference>
<organism evidence="2 3">
    <name type="scientific">Nitrosopumilus maritimus (strain SCM1)</name>
    <dbReference type="NCBI Taxonomy" id="436308"/>
    <lineage>
        <taxon>Archaea</taxon>
        <taxon>Nitrososphaerota</taxon>
        <taxon>Nitrososphaeria</taxon>
        <taxon>Nitrosopumilales</taxon>
        <taxon>Nitrosopumilaceae</taxon>
        <taxon>Nitrosopumilus</taxon>
    </lineage>
</organism>
<gene>
    <name evidence="2" type="ordered locus">Nmar_1163</name>
</gene>
<proteinExistence type="predicted"/>
<evidence type="ECO:0000313" key="3">
    <source>
        <dbReference type="Proteomes" id="UP000000792"/>
    </source>
</evidence>
<accession>A9A5Q4</accession>
<dbReference type="InParanoid" id="A9A5Q4"/>
<keyword evidence="1" id="KW-1133">Transmembrane helix</keyword>